<dbReference type="EMBL" id="UGRU01000001">
    <property type="protein sequence ID" value="SUA47001.1"/>
    <property type="molecule type" value="Genomic_DNA"/>
</dbReference>
<dbReference type="Pfam" id="PF00723">
    <property type="entry name" value="Glyco_hydro_15"/>
    <property type="match status" value="1"/>
</dbReference>
<evidence type="ECO:0000256" key="4">
    <source>
        <dbReference type="ARBA" id="ARBA00019905"/>
    </source>
</evidence>
<dbReference type="AlphaFoldDB" id="A0A378X2Y0"/>
<comment type="pathway">
    <text evidence="11">Glycan degradation; trehalose degradation; D-glucose from alpha,alpha-trehalose: step 1/1.</text>
</comment>
<evidence type="ECO:0000256" key="11">
    <source>
        <dbReference type="ARBA" id="ARBA00060615"/>
    </source>
</evidence>
<evidence type="ECO:0000256" key="2">
    <source>
        <dbReference type="ARBA" id="ARBA00006188"/>
    </source>
</evidence>
<evidence type="ECO:0000259" key="13">
    <source>
        <dbReference type="Pfam" id="PF19291"/>
    </source>
</evidence>
<dbReference type="Pfam" id="PF19291">
    <property type="entry name" value="TREH_N"/>
    <property type="match status" value="1"/>
</dbReference>
<evidence type="ECO:0000256" key="1">
    <source>
        <dbReference type="ARBA" id="ARBA00001576"/>
    </source>
</evidence>
<evidence type="ECO:0000256" key="10">
    <source>
        <dbReference type="ARBA" id="ARBA00053030"/>
    </source>
</evidence>
<feature type="domain" description="Trehalase-like N-terminal" evidence="13">
    <location>
        <begin position="74"/>
        <end position="151"/>
    </location>
</feature>
<dbReference type="Proteomes" id="UP000255082">
    <property type="component" value="Unassembled WGS sequence"/>
</dbReference>
<keyword evidence="7 14" id="KW-0326">Glycosidase</keyword>
<evidence type="ECO:0000256" key="8">
    <source>
        <dbReference type="ARBA" id="ARBA00030473"/>
    </source>
</evidence>
<dbReference type="EC" id="3.2.1.28" evidence="3"/>
<dbReference type="GO" id="GO:0005993">
    <property type="term" value="P:trehalose catabolic process"/>
    <property type="evidence" value="ECO:0007669"/>
    <property type="project" value="TreeGrafter"/>
</dbReference>
<evidence type="ECO:0000256" key="6">
    <source>
        <dbReference type="ARBA" id="ARBA00023277"/>
    </source>
</evidence>
<dbReference type="PANTHER" id="PTHR31616:SF10">
    <property type="entry name" value="TREHALASE"/>
    <property type="match status" value="1"/>
</dbReference>
<proteinExistence type="inferred from homology"/>
<reference evidence="14 15" key="1">
    <citation type="submission" date="2018-06" db="EMBL/GenBank/DDBJ databases">
        <authorList>
            <consortium name="Pathogen Informatics"/>
            <person name="Doyle S."/>
        </authorList>
    </citation>
    <scope>NUCLEOTIDE SEQUENCE [LARGE SCALE GENOMIC DNA]</scope>
    <source>
        <strain evidence="14 15">NCTC13184</strain>
    </source>
</reference>
<evidence type="ECO:0000256" key="9">
    <source>
        <dbReference type="ARBA" id="ARBA00031637"/>
    </source>
</evidence>
<keyword evidence="6" id="KW-0119">Carbohydrate metabolism</keyword>
<dbReference type="PANTHER" id="PTHR31616">
    <property type="entry name" value="TREHALASE"/>
    <property type="match status" value="1"/>
</dbReference>
<organism evidence="14 15">
    <name type="scientific">Nocardia africana</name>
    <dbReference type="NCBI Taxonomy" id="134964"/>
    <lineage>
        <taxon>Bacteria</taxon>
        <taxon>Bacillati</taxon>
        <taxon>Actinomycetota</taxon>
        <taxon>Actinomycetes</taxon>
        <taxon>Mycobacteriales</taxon>
        <taxon>Nocardiaceae</taxon>
        <taxon>Nocardia</taxon>
    </lineage>
</organism>
<gene>
    <name evidence="14" type="ORF">NCTC13184_05535</name>
</gene>
<feature type="domain" description="GH15-like" evidence="12">
    <location>
        <begin position="319"/>
        <end position="683"/>
    </location>
</feature>
<accession>A0A378X2Y0</accession>
<dbReference type="FunFam" id="1.50.10.10:FF:000005">
    <property type="entry name" value="Glycosyl hydrolase, glucoamylase"/>
    <property type="match status" value="1"/>
</dbReference>
<dbReference type="Gene3D" id="1.50.10.10">
    <property type="match status" value="1"/>
</dbReference>
<dbReference type="InterPro" id="IPR008928">
    <property type="entry name" value="6-hairpin_glycosidase_sf"/>
</dbReference>
<comment type="cofactor">
    <cofactor evidence="10">
        <name>phosphate</name>
        <dbReference type="ChEBI" id="CHEBI:43474"/>
    </cofactor>
</comment>
<keyword evidence="5 14" id="KW-0378">Hydrolase</keyword>
<evidence type="ECO:0000256" key="3">
    <source>
        <dbReference type="ARBA" id="ARBA00012757"/>
    </source>
</evidence>
<comment type="similarity">
    <text evidence="2">Belongs to the glycosyl hydrolase 15 family.</text>
</comment>
<protein>
    <recommendedName>
        <fullName evidence="4">Trehalase</fullName>
        <ecNumber evidence="3">3.2.1.28</ecNumber>
    </recommendedName>
    <alternativeName>
        <fullName evidence="8">Alpha,alpha-trehalase</fullName>
    </alternativeName>
    <alternativeName>
        <fullName evidence="9">Alpha,alpha-trehalose glucohydrolase</fullName>
    </alternativeName>
</protein>
<name>A0A378X2Y0_9NOCA</name>
<dbReference type="GO" id="GO:0004555">
    <property type="term" value="F:alpha,alpha-trehalase activity"/>
    <property type="evidence" value="ECO:0007669"/>
    <property type="project" value="UniProtKB-EC"/>
</dbReference>
<evidence type="ECO:0000256" key="5">
    <source>
        <dbReference type="ARBA" id="ARBA00022801"/>
    </source>
</evidence>
<comment type="catalytic activity">
    <reaction evidence="1">
        <text>alpha,alpha-trehalose + H2O = alpha-D-glucose + beta-D-glucose</text>
        <dbReference type="Rhea" id="RHEA:32675"/>
        <dbReference type="ChEBI" id="CHEBI:15377"/>
        <dbReference type="ChEBI" id="CHEBI:15903"/>
        <dbReference type="ChEBI" id="CHEBI:16551"/>
        <dbReference type="ChEBI" id="CHEBI:17925"/>
        <dbReference type="EC" id="3.2.1.28"/>
    </reaction>
</comment>
<dbReference type="SUPFAM" id="SSF48208">
    <property type="entry name" value="Six-hairpin glycosidases"/>
    <property type="match status" value="1"/>
</dbReference>
<dbReference type="InterPro" id="IPR011613">
    <property type="entry name" value="GH15-like"/>
</dbReference>
<evidence type="ECO:0000313" key="15">
    <source>
        <dbReference type="Proteomes" id="UP000255082"/>
    </source>
</evidence>
<dbReference type="InterPro" id="IPR012341">
    <property type="entry name" value="6hp_glycosidase-like_sf"/>
</dbReference>
<evidence type="ECO:0000259" key="12">
    <source>
        <dbReference type="Pfam" id="PF00723"/>
    </source>
</evidence>
<dbReference type="InterPro" id="IPR045582">
    <property type="entry name" value="Trehalase-like_N"/>
</dbReference>
<evidence type="ECO:0000256" key="7">
    <source>
        <dbReference type="ARBA" id="ARBA00023295"/>
    </source>
</evidence>
<evidence type="ECO:0000313" key="14">
    <source>
        <dbReference type="EMBL" id="SUA47001.1"/>
    </source>
</evidence>
<sequence length="705" mass="78600">MPTGRREVSAVPANGIGIHHDGCMASYDEPITEQPLIETLDDMSPPRDALADISDAEIGANYLPISAGVVHKSSYPPIDDYAFLSDCETCCLIARNGAVEWMCLPRPDSPSVFGAMLDRSAGHFRLGPYGVNVPAARRYLPGGMIVETTWQTDTGWIIVRDALVLGPWHNNDRRSRTYRRTPEDWDAEHILLRTVKCVSGVVELEMSCEPAFDYHRAAVNWEYTGDVYERATATATCSHDELPCGELVLTTDMRLGLEGREARARTRMREGDELFVALSWSPLPAPRTFAEAAEKMWQTTECWRQWITLGKFPDHPWRGYLQRSALTLKGLIYSPSGALMAAATTSLPETPGGERNWDYRYSWVRDSTFALWGLYTLGLNREADDFFAFLHDVATAKDGEAQPLQVMYGIGGERDLDESEVPHLHGYDGAKPVRIGNGAFQQQQHDIWGTILDSVYLHVKSRQQVPETLWPMLKRQVEAAIENWRKPDRGIWEVRGEPQHFTSSKVMCWVALDRGAKLAELHGEADYAEKWAALAEEIRADVLTHGVNDKGIFTQTYGGDTLDASLLLVVLLRFLPPTDPRVRATVLAIASDLTQHGLVLRYRTDTTDDGLSGAEGTFTICSFWLVSALVEIGEVRRARHLLERLLGYASPLKLYAEEIDPYTGRHLGNFPQAFTHLALINAVMHVIRAEQATGAGGFRPAHPAG</sequence>